<reference evidence="2 3" key="1">
    <citation type="submission" date="2023-03" db="EMBL/GenBank/DDBJ databases">
        <title>Muricauda XX sp. nov. and Muricauda XXX sp. nov., two novel species isolated from Okinawa Trough.</title>
        <authorList>
            <person name="Cao W."/>
            <person name="Deng X."/>
        </authorList>
    </citation>
    <scope>NUCLEOTIDE SEQUENCE [LARGE SCALE GENOMIC DNA]</scope>
    <source>
        <strain evidence="2 3">81s02</strain>
    </source>
</reference>
<evidence type="ECO:0000313" key="2">
    <source>
        <dbReference type="EMBL" id="MDF0706977.1"/>
    </source>
</evidence>
<protein>
    <submittedName>
        <fullName evidence="2">DUF6520 family protein</fullName>
    </submittedName>
</protein>
<dbReference type="Pfam" id="PF20130">
    <property type="entry name" value="DUF6520"/>
    <property type="match status" value="1"/>
</dbReference>
<proteinExistence type="predicted"/>
<dbReference type="InterPro" id="IPR045391">
    <property type="entry name" value="DUF6520"/>
</dbReference>
<comment type="caution">
    <text evidence="2">The sequence shown here is derived from an EMBL/GenBank/DDBJ whole genome shotgun (WGS) entry which is preliminary data.</text>
</comment>
<sequence length="81" mass="8888">MKTKFFKLLLPAFAILMAVGLAFATEDEPVAQVAHYFLPGQGWQTVTVEDDCGASGNEACEYNGIQLYSERDFGSIALRKP</sequence>
<accession>A0ABT5XME1</accession>
<gene>
    <name evidence="2" type="ORF">PY091_07105</name>
</gene>
<dbReference type="RefSeq" id="WP_275649014.1">
    <property type="nucleotide sequence ID" value="NZ_JARFVA010000002.1"/>
</dbReference>
<evidence type="ECO:0000313" key="3">
    <source>
        <dbReference type="Proteomes" id="UP001217083"/>
    </source>
</evidence>
<dbReference type="EMBL" id="JARFVA010000002">
    <property type="protein sequence ID" value="MDF0706977.1"/>
    <property type="molecule type" value="Genomic_DNA"/>
</dbReference>
<name>A0ABT5XME1_9FLAO</name>
<feature type="signal peptide" evidence="1">
    <location>
        <begin position="1"/>
        <end position="24"/>
    </location>
</feature>
<evidence type="ECO:0000256" key="1">
    <source>
        <dbReference type="SAM" id="SignalP"/>
    </source>
</evidence>
<keyword evidence="3" id="KW-1185">Reference proteome</keyword>
<dbReference type="Proteomes" id="UP001217083">
    <property type="component" value="Unassembled WGS sequence"/>
</dbReference>
<organism evidence="2 3">
    <name type="scientific">Flagellimonas okinawensis</name>
    <dbReference type="NCBI Taxonomy" id="3031324"/>
    <lineage>
        <taxon>Bacteria</taxon>
        <taxon>Pseudomonadati</taxon>
        <taxon>Bacteroidota</taxon>
        <taxon>Flavobacteriia</taxon>
        <taxon>Flavobacteriales</taxon>
        <taxon>Flavobacteriaceae</taxon>
        <taxon>Flagellimonas</taxon>
    </lineage>
</organism>
<feature type="chain" id="PRO_5046351097" evidence="1">
    <location>
        <begin position="25"/>
        <end position="81"/>
    </location>
</feature>
<keyword evidence="1" id="KW-0732">Signal</keyword>